<evidence type="ECO:0000256" key="5">
    <source>
        <dbReference type="ARBA" id="ARBA00022695"/>
    </source>
</evidence>
<dbReference type="AlphaFoldDB" id="A0A379FDU1"/>
<dbReference type="GO" id="GO:0006011">
    <property type="term" value="P:UDP-alpha-D-glucose metabolic process"/>
    <property type="evidence" value="ECO:0007669"/>
    <property type="project" value="InterPro"/>
</dbReference>
<dbReference type="OrthoDB" id="9803306at2"/>
<dbReference type="PANTHER" id="PTHR43197">
    <property type="entry name" value="UTP--GLUCOSE-1-PHOSPHATE URIDYLYLTRANSFERASE"/>
    <property type="match status" value="1"/>
</dbReference>
<keyword evidence="4 8" id="KW-0808">Transferase</keyword>
<dbReference type="EMBL" id="UGTW01000001">
    <property type="protein sequence ID" value="SUC17662.1"/>
    <property type="molecule type" value="Genomic_DNA"/>
</dbReference>
<keyword evidence="5 8" id="KW-0548">Nucleotidyltransferase</keyword>
<evidence type="ECO:0000256" key="4">
    <source>
        <dbReference type="ARBA" id="ARBA00022679"/>
    </source>
</evidence>
<sequence>MSSAVRKVRKAVIPVAGLGTRMLPATKAIPKEMLPVVDKPLIQYVVNECIAAGINEIVLVTHSSKNSIENHFDTSFELEAILEKRVKRQLLEEVQSICPSHVTIMQTRQGIAKGLGHAILCAKPLIGDEPFAVILPDVILDRYSADLTKVNLKEMLSHFEHSGASQILVEPVPEDEVSNYGIVDCMGEHLCPGDSKPITRVVEKPKKEDAPSNLSIVGRYVLSESIWPLLAKTAPGAGDEIQLTDAIAMLIEKEAVEAYHLQGKSHDCGNKLGYMKAFVEYGIQHEEFGEDFAQWLKSLNEAK</sequence>
<dbReference type="Gene3D" id="3.90.550.10">
    <property type="entry name" value="Spore Coat Polysaccharide Biosynthesis Protein SpsA, Chain A"/>
    <property type="match status" value="1"/>
</dbReference>
<dbReference type="CDD" id="cd02541">
    <property type="entry name" value="UGPase_prokaryotic"/>
    <property type="match status" value="1"/>
</dbReference>
<dbReference type="NCBIfam" id="TIGR01099">
    <property type="entry name" value="galU"/>
    <property type="match status" value="1"/>
</dbReference>
<dbReference type="GeneID" id="93394122"/>
<accession>A0A379FDU1</accession>
<evidence type="ECO:0000256" key="8">
    <source>
        <dbReference type="RuleBase" id="RU361259"/>
    </source>
</evidence>
<evidence type="ECO:0000256" key="6">
    <source>
        <dbReference type="ARBA" id="ARBA00037294"/>
    </source>
</evidence>
<dbReference type="InterPro" id="IPR005771">
    <property type="entry name" value="GalU_uridylyltTrfase_bac/arc"/>
</dbReference>
<reference evidence="10 11" key="1">
    <citation type="submission" date="2018-06" db="EMBL/GenBank/DDBJ databases">
        <authorList>
            <consortium name="Pathogen Informatics"/>
            <person name="Doyle S."/>
        </authorList>
    </citation>
    <scope>NUCLEOTIDE SEQUENCE [LARGE SCALE GENOMIC DNA]</scope>
    <source>
        <strain evidence="10 11">NCTC10376</strain>
    </source>
</reference>
<protein>
    <recommendedName>
        <fullName evidence="3 8">UTP--glucose-1-phosphate uridylyltransferase</fullName>
        <ecNumber evidence="2 8">2.7.7.9</ecNumber>
    </recommendedName>
    <alternativeName>
        <fullName evidence="8">UDP-glucose pyrophosphorylase</fullName>
    </alternativeName>
</protein>
<evidence type="ECO:0000256" key="7">
    <source>
        <dbReference type="ARBA" id="ARBA00048128"/>
    </source>
</evidence>
<evidence type="ECO:0000313" key="10">
    <source>
        <dbReference type="EMBL" id="SUC17662.1"/>
    </source>
</evidence>
<dbReference type="Proteomes" id="UP000254331">
    <property type="component" value="Unassembled WGS sequence"/>
</dbReference>
<dbReference type="NCBIfam" id="NF009928">
    <property type="entry name" value="PRK13389.1"/>
    <property type="match status" value="1"/>
</dbReference>
<evidence type="ECO:0000256" key="1">
    <source>
        <dbReference type="ARBA" id="ARBA00006890"/>
    </source>
</evidence>
<dbReference type="InterPro" id="IPR005835">
    <property type="entry name" value="NTP_transferase_dom"/>
</dbReference>
<comment type="catalytic activity">
    <reaction evidence="7 8">
        <text>alpha-D-glucose 1-phosphate + UTP + H(+) = UDP-alpha-D-glucose + diphosphate</text>
        <dbReference type="Rhea" id="RHEA:19889"/>
        <dbReference type="ChEBI" id="CHEBI:15378"/>
        <dbReference type="ChEBI" id="CHEBI:33019"/>
        <dbReference type="ChEBI" id="CHEBI:46398"/>
        <dbReference type="ChEBI" id="CHEBI:58601"/>
        <dbReference type="ChEBI" id="CHEBI:58885"/>
        <dbReference type="EC" id="2.7.7.9"/>
    </reaction>
</comment>
<proteinExistence type="inferred from homology"/>
<comment type="function">
    <text evidence="6">May play a role in stationary phase survival.</text>
</comment>
<dbReference type="SUPFAM" id="SSF53448">
    <property type="entry name" value="Nucleotide-diphospho-sugar transferases"/>
    <property type="match status" value="1"/>
</dbReference>
<dbReference type="PANTHER" id="PTHR43197:SF1">
    <property type="entry name" value="UTP--GLUCOSE-1-PHOSPHATE URIDYLYLTRANSFERASE"/>
    <property type="match status" value="1"/>
</dbReference>
<dbReference type="InterPro" id="IPR029044">
    <property type="entry name" value="Nucleotide-diphossugar_trans"/>
</dbReference>
<evidence type="ECO:0000313" key="11">
    <source>
        <dbReference type="Proteomes" id="UP000254331"/>
    </source>
</evidence>
<name>A0A379FDU1_PROVU</name>
<evidence type="ECO:0000259" key="9">
    <source>
        <dbReference type="Pfam" id="PF00483"/>
    </source>
</evidence>
<gene>
    <name evidence="10" type="primary">galU_2</name>
    <name evidence="10" type="ORF">NCTC10376_03614</name>
</gene>
<organism evidence="10 11">
    <name type="scientific">Proteus vulgaris</name>
    <dbReference type="NCBI Taxonomy" id="585"/>
    <lineage>
        <taxon>Bacteria</taxon>
        <taxon>Pseudomonadati</taxon>
        <taxon>Pseudomonadota</taxon>
        <taxon>Gammaproteobacteria</taxon>
        <taxon>Enterobacterales</taxon>
        <taxon>Morganellaceae</taxon>
        <taxon>Proteus</taxon>
    </lineage>
</organism>
<comment type="similarity">
    <text evidence="1 8">Belongs to the UDPGP type 2 family.</text>
</comment>
<dbReference type="RefSeq" id="WP_036936381.1">
    <property type="nucleotide sequence ID" value="NZ_CABMNT010000001.1"/>
</dbReference>
<feature type="domain" description="Nucleotidyl transferase" evidence="9">
    <location>
        <begin position="10"/>
        <end position="280"/>
    </location>
</feature>
<evidence type="ECO:0000256" key="2">
    <source>
        <dbReference type="ARBA" id="ARBA00012415"/>
    </source>
</evidence>
<dbReference type="Pfam" id="PF00483">
    <property type="entry name" value="NTP_transferase"/>
    <property type="match status" value="1"/>
</dbReference>
<dbReference type="GO" id="GO:0003983">
    <property type="term" value="F:UTP:glucose-1-phosphate uridylyltransferase activity"/>
    <property type="evidence" value="ECO:0007669"/>
    <property type="project" value="UniProtKB-EC"/>
</dbReference>
<dbReference type="EC" id="2.7.7.9" evidence="2 8"/>
<evidence type="ECO:0000256" key="3">
    <source>
        <dbReference type="ARBA" id="ARBA00019048"/>
    </source>
</evidence>